<evidence type="ECO:0000259" key="8">
    <source>
        <dbReference type="PROSITE" id="PS50108"/>
    </source>
</evidence>
<feature type="compositionally biased region" description="Low complexity" evidence="6">
    <location>
        <begin position="595"/>
        <end position="628"/>
    </location>
</feature>
<dbReference type="Proteomes" id="UP001385951">
    <property type="component" value="Unassembled WGS sequence"/>
</dbReference>
<dbReference type="InterPro" id="IPR020635">
    <property type="entry name" value="Tyr_kinase_cat_dom"/>
</dbReference>
<dbReference type="SMART" id="SM00219">
    <property type="entry name" value="TyrKc"/>
    <property type="match status" value="1"/>
</dbReference>
<sequence length="1062" mass="114520">MATSTAPQGKQNTRFSTLKVFKFAASGSKPPPPPPKDPYYLANPSLASLSLDSFSQPATPVSTYAASARSPSPSPSYSTSRYPTSTRDMALSPSNTLSPDSAGSRKGIFKLPSFTRRPKTPKSTKSIASDDSQPPEPVDDPSISMPWNFQHNIHVDEGFTGLPPTWSASLAGMGFSPEEIAAINSRRTAGRPPMTYPIQSTRSESPAPSLPLQTRSSSLHRDMSEASFSQHSDTSSNFAYSVNNSRQYTESPEPQPIEYSQIDSRPSRPSQPTRSATASMLPTTSYAPMPPRAPSEFSSSASSSKDRPPRTPPRRAYHVANASVGSLHSPPPAYNSSPKTQHALDAVDESLALPPAVDADSDRDASSEDGSAEHPQPSSSTLPLLSFTAPPRLSIHQDSLLDLSSWSESLFSILPAPAPTPPRSTPASSSSTPAVRSRSSSRSIPPQKPVPLSSLPARKDADFSSSTLSPIPQEGTTPLWNEVMHLVQPDAENTPDTSPSPATPYSPYARSHPPTVEGETDVDEEVLHVSSSLREKENRDSAMSTLTVTPATIVRDVTVATRAKANVVQSPIRDTVIKRTDASSVVDRYDDDRSYSPQSLESHSSSSSGAASLATTRSTASGSRAPTSLSSIASTQWKSKAGEISSSVRGDIPYIESSPSPSPLTPHFEMITTATVRKVRDAEDRSSLVDLIDRTSSPAIVVEEELTSQPDCPELSAQPVESPSPLPMTPVTPFTPASRYPGWVSSVVSPLKAFIDERTDPRDLYIDLQEIAEGESGSVYAARVQKLPSSTSAEPFVAIKQVALLPSGSPKLVDLEHELKLLKGLSHPHILNMNSLYVDTLDDALWIRMELMDRSLADVISLIGEGLMLQEKHMAQVASDVILALDYLRTRGIAHRDLRSDNLLVNAGGLVKLTEFSNGIQVSKSEPLCPDPVGVVYWQAPEMRSGPYDPLKVDVWSLGATVWEMAEGDPPFSDITDATQLSDRWQPLSQPEIYSRSFHDFLQLCSEPSSSRPDPHELLNTPFIRSAGGHQSISTLLLQCKAIEEGDADRRLSTESYGTISA</sequence>
<feature type="compositionally biased region" description="Polar residues" evidence="6">
    <location>
        <begin position="226"/>
        <end position="252"/>
    </location>
</feature>
<dbReference type="EMBL" id="JASBNA010000010">
    <property type="protein sequence ID" value="KAK7688535.1"/>
    <property type="molecule type" value="Genomic_DNA"/>
</dbReference>
<feature type="region of interest" description="Disordered" evidence="6">
    <location>
        <begin position="588"/>
        <end position="644"/>
    </location>
</feature>
<feature type="compositionally biased region" description="Polar residues" evidence="6">
    <location>
        <begin position="51"/>
        <end position="61"/>
    </location>
</feature>
<feature type="region of interest" description="Disordered" evidence="6">
    <location>
        <begin position="51"/>
        <end position="146"/>
    </location>
</feature>
<evidence type="ECO:0000259" key="7">
    <source>
        <dbReference type="PROSITE" id="PS50011"/>
    </source>
</evidence>
<dbReference type="InterPro" id="IPR036936">
    <property type="entry name" value="CRIB_dom_sf"/>
</dbReference>
<comment type="catalytic activity">
    <reaction evidence="4">
        <text>L-threonyl-[protein] + ATP = O-phospho-L-threonyl-[protein] + ADP + H(+)</text>
        <dbReference type="Rhea" id="RHEA:46608"/>
        <dbReference type="Rhea" id="RHEA-COMP:11060"/>
        <dbReference type="Rhea" id="RHEA-COMP:11605"/>
        <dbReference type="ChEBI" id="CHEBI:15378"/>
        <dbReference type="ChEBI" id="CHEBI:30013"/>
        <dbReference type="ChEBI" id="CHEBI:30616"/>
        <dbReference type="ChEBI" id="CHEBI:61977"/>
        <dbReference type="ChEBI" id="CHEBI:456216"/>
        <dbReference type="EC" id="2.7.11.1"/>
    </reaction>
</comment>
<keyword evidence="2" id="KW-0547">Nucleotide-binding</keyword>
<keyword evidence="10" id="KW-1185">Reference proteome</keyword>
<feature type="compositionally biased region" description="Polar residues" evidence="6">
    <location>
        <begin position="92"/>
        <end position="101"/>
    </location>
</feature>
<comment type="caution">
    <text evidence="9">The sequence shown here is derived from an EMBL/GenBank/DDBJ whole genome shotgun (WGS) entry which is preliminary data.</text>
</comment>
<feature type="compositionally biased region" description="Low complexity" evidence="6">
    <location>
        <begin position="377"/>
        <end position="386"/>
    </location>
</feature>
<dbReference type="InterPro" id="IPR000095">
    <property type="entry name" value="CRIB_dom"/>
</dbReference>
<feature type="region of interest" description="Disordered" evidence="6">
    <location>
        <begin position="412"/>
        <end position="476"/>
    </location>
</feature>
<feature type="compositionally biased region" description="Low complexity" evidence="6">
    <location>
        <begin position="425"/>
        <end position="445"/>
    </location>
</feature>
<feature type="region of interest" description="Disordered" evidence="6">
    <location>
        <begin position="706"/>
        <end position="726"/>
    </location>
</feature>
<feature type="compositionally biased region" description="Low complexity" evidence="6">
    <location>
        <begin position="62"/>
        <end position="87"/>
    </location>
</feature>
<dbReference type="PANTHER" id="PTHR45832">
    <property type="entry name" value="SERINE/THREONINE-PROTEIN KINASE SAMKA-RELATED-RELATED"/>
    <property type="match status" value="1"/>
</dbReference>
<accession>A0AAW0GBL2</accession>
<reference evidence="9 10" key="1">
    <citation type="submission" date="2022-09" db="EMBL/GenBank/DDBJ databases">
        <authorList>
            <person name="Palmer J.M."/>
        </authorList>
    </citation>
    <scope>NUCLEOTIDE SEQUENCE [LARGE SCALE GENOMIC DNA]</scope>
    <source>
        <strain evidence="9 10">DSM 7382</strain>
    </source>
</reference>
<feature type="domain" description="Protein kinase" evidence="7">
    <location>
        <begin position="765"/>
        <end position="1024"/>
    </location>
</feature>
<dbReference type="SUPFAM" id="SSF56112">
    <property type="entry name" value="Protein kinase-like (PK-like)"/>
    <property type="match status" value="1"/>
</dbReference>
<dbReference type="PROSITE" id="PS50108">
    <property type="entry name" value="CRIB"/>
    <property type="match status" value="1"/>
</dbReference>
<dbReference type="PANTHER" id="PTHR45832:SF22">
    <property type="entry name" value="SERINE_THREONINE-PROTEIN KINASE SAMKA-RELATED"/>
    <property type="match status" value="1"/>
</dbReference>
<organism evidence="9 10">
    <name type="scientific">Cerrena zonata</name>
    <dbReference type="NCBI Taxonomy" id="2478898"/>
    <lineage>
        <taxon>Eukaryota</taxon>
        <taxon>Fungi</taxon>
        <taxon>Dikarya</taxon>
        <taxon>Basidiomycota</taxon>
        <taxon>Agaricomycotina</taxon>
        <taxon>Agaricomycetes</taxon>
        <taxon>Polyporales</taxon>
        <taxon>Cerrenaceae</taxon>
        <taxon>Cerrena</taxon>
    </lineage>
</organism>
<evidence type="ECO:0000256" key="2">
    <source>
        <dbReference type="ARBA" id="ARBA00022741"/>
    </source>
</evidence>
<evidence type="ECO:0000256" key="5">
    <source>
        <dbReference type="ARBA" id="ARBA00048679"/>
    </source>
</evidence>
<evidence type="ECO:0000256" key="3">
    <source>
        <dbReference type="ARBA" id="ARBA00022840"/>
    </source>
</evidence>
<feature type="compositionally biased region" description="Polar residues" evidence="6">
    <location>
        <begin position="197"/>
        <end position="217"/>
    </location>
</feature>
<feature type="compositionally biased region" description="Polar residues" evidence="6">
    <location>
        <begin position="629"/>
        <end position="644"/>
    </location>
</feature>
<comment type="catalytic activity">
    <reaction evidence="5">
        <text>L-seryl-[protein] + ATP = O-phospho-L-seryl-[protein] + ADP + H(+)</text>
        <dbReference type="Rhea" id="RHEA:17989"/>
        <dbReference type="Rhea" id="RHEA-COMP:9863"/>
        <dbReference type="Rhea" id="RHEA-COMP:11604"/>
        <dbReference type="ChEBI" id="CHEBI:15378"/>
        <dbReference type="ChEBI" id="CHEBI:29999"/>
        <dbReference type="ChEBI" id="CHEBI:30616"/>
        <dbReference type="ChEBI" id="CHEBI:83421"/>
        <dbReference type="ChEBI" id="CHEBI:456216"/>
        <dbReference type="EC" id="2.7.11.1"/>
    </reaction>
</comment>
<dbReference type="Gene3D" id="3.90.810.10">
    <property type="entry name" value="CRIB domain"/>
    <property type="match status" value="1"/>
</dbReference>
<evidence type="ECO:0008006" key="11">
    <source>
        <dbReference type="Google" id="ProtNLM"/>
    </source>
</evidence>
<dbReference type="Pfam" id="PF00069">
    <property type="entry name" value="Pkinase"/>
    <property type="match status" value="1"/>
</dbReference>
<feature type="compositionally biased region" description="Low complexity" evidence="6">
    <location>
        <begin position="294"/>
        <end position="303"/>
    </location>
</feature>
<dbReference type="GO" id="GO:0004713">
    <property type="term" value="F:protein tyrosine kinase activity"/>
    <property type="evidence" value="ECO:0007669"/>
    <property type="project" value="InterPro"/>
</dbReference>
<dbReference type="GO" id="GO:0004674">
    <property type="term" value="F:protein serine/threonine kinase activity"/>
    <property type="evidence" value="ECO:0007669"/>
    <property type="project" value="UniProtKB-EC"/>
</dbReference>
<feature type="region of interest" description="Disordered" evidence="6">
    <location>
        <begin position="490"/>
        <end position="522"/>
    </location>
</feature>
<dbReference type="Gene3D" id="1.10.510.10">
    <property type="entry name" value="Transferase(Phosphotransferase) domain 1"/>
    <property type="match status" value="1"/>
</dbReference>
<dbReference type="Pfam" id="PF00786">
    <property type="entry name" value="PBD"/>
    <property type="match status" value="1"/>
</dbReference>
<protein>
    <recommendedName>
        <fullName evidence="11">Non-specific serine/threonine protein kinase</fullName>
    </recommendedName>
</protein>
<evidence type="ECO:0000313" key="9">
    <source>
        <dbReference type="EMBL" id="KAK7688535.1"/>
    </source>
</evidence>
<evidence type="ECO:0000256" key="1">
    <source>
        <dbReference type="ARBA" id="ARBA00008874"/>
    </source>
</evidence>
<keyword evidence="3" id="KW-0067">ATP-binding</keyword>
<comment type="similarity">
    <text evidence="1">Belongs to the protein kinase superfamily. STE Ser/Thr protein kinase family. STE20 subfamily.</text>
</comment>
<dbReference type="PROSITE" id="PS50011">
    <property type="entry name" value="PROTEIN_KINASE_DOM"/>
    <property type="match status" value="1"/>
</dbReference>
<feature type="region of interest" description="Disordered" evidence="6">
    <location>
        <begin position="181"/>
        <end position="386"/>
    </location>
</feature>
<dbReference type="InterPro" id="IPR000719">
    <property type="entry name" value="Prot_kinase_dom"/>
</dbReference>
<dbReference type="InterPro" id="IPR011009">
    <property type="entry name" value="Kinase-like_dom_sf"/>
</dbReference>
<proteinExistence type="inferred from homology"/>
<dbReference type="InterPro" id="IPR051931">
    <property type="entry name" value="PAK3-like"/>
</dbReference>
<gene>
    <name evidence="9" type="ORF">QCA50_008073</name>
</gene>
<dbReference type="AlphaFoldDB" id="A0AAW0GBL2"/>
<feature type="region of interest" description="Disordered" evidence="6">
    <location>
        <begin position="24"/>
        <end position="43"/>
    </location>
</feature>
<evidence type="ECO:0000256" key="6">
    <source>
        <dbReference type="SAM" id="MobiDB-lite"/>
    </source>
</evidence>
<evidence type="ECO:0000256" key="4">
    <source>
        <dbReference type="ARBA" id="ARBA00047899"/>
    </source>
</evidence>
<feature type="compositionally biased region" description="Polar residues" evidence="6">
    <location>
        <begin position="123"/>
        <end position="132"/>
    </location>
</feature>
<feature type="compositionally biased region" description="Low complexity" evidence="6">
    <location>
        <begin position="494"/>
        <end position="509"/>
    </location>
</feature>
<evidence type="ECO:0000313" key="10">
    <source>
        <dbReference type="Proteomes" id="UP001385951"/>
    </source>
</evidence>
<dbReference type="GO" id="GO:0005524">
    <property type="term" value="F:ATP binding"/>
    <property type="evidence" value="ECO:0007669"/>
    <property type="project" value="UniProtKB-KW"/>
</dbReference>
<feature type="domain" description="CRIB" evidence="8">
    <location>
        <begin position="143"/>
        <end position="156"/>
    </location>
</feature>
<feature type="compositionally biased region" description="Polar residues" evidence="6">
    <location>
        <begin position="276"/>
        <end position="286"/>
    </location>
</feature>
<feature type="compositionally biased region" description="Polar residues" evidence="6">
    <location>
        <begin position="463"/>
        <end position="476"/>
    </location>
</feature>
<name>A0AAW0GBL2_9APHY</name>